<feature type="compositionally biased region" description="Polar residues" evidence="10">
    <location>
        <begin position="258"/>
        <end position="268"/>
    </location>
</feature>
<feature type="domain" description="CAF1B/HIR1 beta-propeller" evidence="11">
    <location>
        <begin position="283"/>
        <end position="448"/>
    </location>
</feature>
<comment type="subcellular location">
    <subcellularLocation>
        <location evidence="1">Nucleus</location>
    </subcellularLocation>
</comment>
<feature type="domain" description="CAF1B/HIR1 beta-propeller" evidence="11">
    <location>
        <begin position="1"/>
        <end position="204"/>
    </location>
</feature>
<feature type="region of interest" description="Disordered" evidence="10">
    <location>
        <begin position="480"/>
        <end position="510"/>
    </location>
</feature>
<dbReference type="InterPro" id="IPR036322">
    <property type="entry name" value="WD40_repeat_dom_sf"/>
</dbReference>
<accession>S9PXH4</accession>
<dbReference type="Proteomes" id="UP000016088">
    <property type="component" value="Unassembled WGS sequence"/>
</dbReference>
<dbReference type="GO" id="GO:0033186">
    <property type="term" value="C:CAF-1 complex"/>
    <property type="evidence" value="ECO:0007669"/>
    <property type="project" value="EnsemblFungi"/>
</dbReference>
<evidence type="ECO:0000256" key="1">
    <source>
        <dbReference type="ARBA" id="ARBA00004123"/>
    </source>
</evidence>
<dbReference type="SMART" id="SM00320">
    <property type="entry name" value="WD40"/>
    <property type="match status" value="6"/>
</dbReference>
<sequence>MKTEVLQIRWHYDANDDHTPIYSIDFQKNGKNRFATCGGDSKIRIWRYTCLDENMNPKIEFLSTLSRHAQAVNVARFSPQGDMLATAGDEGTIFLWVPSSTPAATLADDAEELALAKEFWKVKTICRSMGAEVYDICWSPDGNYIVAGAMDNSTRIYNTQTGQLLSQNFDHLHYVQGVTWDPLKEYVVTQSSDRSICVYKFEKQIRDSSLPLLNLKSRIHRIDYLNTQNSKSSSVPTQQTSDVDVDNDRNGSSKYEDNGSSSGSQTNMDLDIVPEGGTENPFKVTYSLYCNETLVSFFRRPAFSPDGFLLITPAGKLRLHGQPNTESIHTVYIFTRPSILRQPVASLTGFSKPAIAVRFSPKLYELRQVSKHSPPSSCIALPYRMIFAIACQDAVYVYDTQYCKPFYRAANLHYSTLTDLAWSDDGTILMMTSIDGFCSSISFTNEELGNLYEQQIAVPAKEVTPTASLSTPAKLDKELKIPEDTKVKNSSGHSRPQKKRIAPTPLYPQN</sequence>
<reference evidence="12 13" key="1">
    <citation type="journal article" date="2011" name="Science">
        <title>Comparative functional genomics of the fission yeasts.</title>
        <authorList>
            <person name="Rhind N."/>
            <person name="Chen Z."/>
            <person name="Yassour M."/>
            <person name="Thompson D.A."/>
            <person name="Haas B.J."/>
            <person name="Habib N."/>
            <person name="Wapinski I."/>
            <person name="Roy S."/>
            <person name="Lin M.F."/>
            <person name="Heiman D.I."/>
            <person name="Young S.K."/>
            <person name="Furuya K."/>
            <person name="Guo Y."/>
            <person name="Pidoux A."/>
            <person name="Chen H.M."/>
            <person name="Robbertse B."/>
            <person name="Goldberg J.M."/>
            <person name="Aoki K."/>
            <person name="Bayne E.H."/>
            <person name="Berlin A.M."/>
            <person name="Desjardins C.A."/>
            <person name="Dobbs E."/>
            <person name="Dukaj L."/>
            <person name="Fan L."/>
            <person name="FitzGerald M.G."/>
            <person name="French C."/>
            <person name="Gujja S."/>
            <person name="Hansen K."/>
            <person name="Keifenheim D."/>
            <person name="Levin J.Z."/>
            <person name="Mosher R.A."/>
            <person name="Mueller C.A."/>
            <person name="Pfiffner J."/>
            <person name="Priest M."/>
            <person name="Russ C."/>
            <person name="Smialowska A."/>
            <person name="Swoboda P."/>
            <person name="Sykes S.M."/>
            <person name="Vaughn M."/>
            <person name="Vengrova S."/>
            <person name="Yoder R."/>
            <person name="Zeng Q."/>
            <person name="Allshire R."/>
            <person name="Baulcombe D."/>
            <person name="Birren B.W."/>
            <person name="Brown W."/>
            <person name="Ekwall K."/>
            <person name="Kellis M."/>
            <person name="Leatherwood J."/>
            <person name="Levin H."/>
            <person name="Margalit H."/>
            <person name="Martienssen R."/>
            <person name="Nieduszynski C.A."/>
            <person name="Spatafora J.W."/>
            <person name="Friedman N."/>
            <person name="Dalgaard J.Z."/>
            <person name="Baumann P."/>
            <person name="Niki H."/>
            <person name="Regev A."/>
            <person name="Nusbaum C."/>
        </authorList>
    </citation>
    <scope>NUCLEOTIDE SEQUENCE [LARGE SCALE GENOMIC DNA]</scope>
    <source>
        <strain evidence="13">yFS286</strain>
    </source>
</reference>
<feature type="compositionally biased region" description="Polar residues" evidence="10">
    <location>
        <begin position="228"/>
        <end position="242"/>
    </location>
</feature>
<evidence type="ECO:0000256" key="7">
    <source>
        <dbReference type="ARBA" id="ARBA00023204"/>
    </source>
</evidence>
<dbReference type="PANTHER" id="PTHR15271:SF4">
    <property type="entry name" value="CHROMATIN ASSEMBLY FACTOR 1 SUBUNIT B"/>
    <property type="match status" value="1"/>
</dbReference>
<keyword evidence="4" id="KW-0677">Repeat</keyword>
<dbReference type="Gene3D" id="2.130.10.10">
    <property type="entry name" value="YVTN repeat-like/Quinoprotein amine dehydrogenase"/>
    <property type="match status" value="2"/>
</dbReference>
<protein>
    <submittedName>
        <fullName evidence="12">CAF assembly factor complex subunit B</fullName>
    </submittedName>
</protein>
<keyword evidence="8" id="KW-0539">Nucleus</keyword>
<dbReference type="InterPro" id="IPR055410">
    <property type="entry name" value="Beta-prop_CAF1B_HIR1"/>
</dbReference>
<dbReference type="OMA" id="QIYWHES"/>
<evidence type="ECO:0000256" key="6">
    <source>
        <dbReference type="ARBA" id="ARBA00022853"/>
    </source>
</evidence>
<dbReference type="EMBL" id="KE503206">
    <property type="protein sequence ID" value="EPX73786.1"/>
    <property type="molecule type" value="Genomic_DNA"/>
</dbReference>
<feature type="region of interest" description="Disordered" evidence="10">
    <location>
        <begin position="228"/>
        <end position="274"/>
    </location>
</feature>
<dbReference type="SUPFAM" id="SSF50978">
    <property type="entry name" value="WD40 repeat-like"/>
    <property type="match status" value="1"/>
</dbReference>
<evidence type="ECO:0000256" key="5">
    <source>
        <dbReference type="ARBA" id="ARBA00022763"/>
    </source>
</evidence>
<dbReference type="PANTHER" id="PTHR15271">
    <property type="entry name" value="CHROMATIN ASSEMBLY FACTOR 1 SUBUNIT B"/>
    <property type="match status" value="1"/>
</dbReference>
<dbReference type="GO" id="GO:1990426">
    <property type="term" value="P:mitotic recombination-dependent replication fork processing"/>
    <property type="evidence" value="ECO:0007669"/>
    <property type="project" value="EnsemblFungi"/>
</dbReference>
<feature type="compositionally biased region" description="Basic and acidic residues" evidence="10">
    <location>
        <begin position="246"/>
        <end position="257"/>
    </location>
</feature>
<evidence type="ECO:0000313" key="12">
    <source>
        <dbReference type="EMBL" id="EPX73786.1"/>
    </source>
</evidence>
<feature type="repeat" description="WD" evidence="9">
    <location>
        <begin position="65"/>
        <end position="96"/>
    </location>
</feature>
<keyword evidence="6" id="KW-0156">Chromatin regulator</keyword>
<organism evidence="12 13">
    <name type="scientific">Schizosaccharomyces octosporus (strain yFS286)</name>
    <name type="common">Fission yeast</name>
    <name type="synonym">Octosporomyces octosporus</name>
    <dbReference type="NCBI Taxonomy" id="483514"/>
    <lineage>
        <taxon>Eukaryota</taxon>
        <taxon>Fungi</taxon>
        <taxon>Dikarya</taxon>
        <taxon>Ascomycota</taxon>
        <taxon>Taphrinomycotina</taxon>
        <taxon>Schizosaccharomycetes</taxon>
        <taxon>Schizosaccharomycetales</taxon>
        <taxon>Schizosaccharomycetaceae</taxon>
        <taxon>Schizosaccharomyces</taxon>
    </lineage>
</organism>
<evidence type="ECO:0000259" key="11">
    <source>
        <dbReference type="Pfam" id="PF24105"/>
    </source>
</evidence>
<gene>
    <name evidence="12" type="ORF">SOCG_03004</name>
</gene>
<evidence type="ECO:0000313" key="13">
    <source>
        <dbReference type="Proteomes" id="UP000016088"/>
    </source>
</evidence>
<dbReference type="AlphaFoldDB" id="S9PXH4"/>
<dbReference type="GO" id="GO:0043596">
    <property type="term" value="C:nuclear replication fork"/>
    <property type="evidence" value="ECO:0007669"/>
    <property type="project" value="EnsemblFungi"/>
</dbReference>
<evidence type="ECO:0000256" key="3">
    <source>
        <dbReference type="ARBA" id="ARBA00022574"/>
    </source>
</evidence>
<dbReference type="RefSeq" id="XP_013016948.1">
    <property type="nucleotide sequence ID" value="XM_013161494.1"/>
</dbReference>
<dbReference type="OrthoDB" id="71227at2759"/>
<keyword evidence="5" id="KW-0227">DNA damage</keyword>
<dbReference type="PROSITE" id="PS50082">
    <property type="entry name" value="WD_REPEATS_2"/>
    <property type="match status" value="2"/>
</dbReference>
<feature type="repeat" description="WD" evidence="9">
    <location>
        <begin position="126"/>
        <end position="167"/>
    </location>
</feature>
<dbReference type="InterPro" id="IPR015943">
    <property type="entry name" value="WD40/YVTN_repeat-like_dom_sf"/>
</dbReference>
<dbReference type="GO" id="GO:0006335">
    <property type="term" value="P:DNA replication-dependent chromatin assembly"/>
    <property type="evidence" value="ECO:0007669"/>
    <property type="project" value="InterPro"/>
</dbReference>
<evidence type="ECO:0000256" key="10">
    <source>
        <dbReference type="SAM" id="MobiDB-lite"/>
    </source>
</evidence>
<dbReference type="VEuPathDB" id="FungiDB:SOCG_03004"/>
<dbReference type="GeneID" id="25031978"/>
<name>S9PXH4_SCHOY</name>
<evidence type="ECO:0000256" key="8">
    <source>
        <dbReference type="ARBA" id="ARBA00023242"/>
    </source>
</evidence>
<evidence type="ECO:0000256" key="2">
    <source>
        <dbReference type="ARBA" id="ARBA00007306"/>
    </source>
</evidence>
<proteinExistence type="inferred from homology"/>
<keyword evidence="13" id="KW-1185">Reference proteome</keyword>
<dbReference type="PROSITE" id="PS50294">
    <property type="entry name" value="WD_REPEATS_REGION"/>
    <property type="match status" value="1"/>
</dbReference>
<comment type="similarity">
    <text evidence="2">Belongs to the WD repeat HIR1 family.</text>
</comment>
<evidence type="ECO:0000256" key="9">
    <source>
        <dbReference type="PROSITE-ProRule" id="PRU00221"/>
    </source>
</evidence>
<keyword evidence="7" id="KW-0234">DNA repair</keyword>
<dbReference type="GO" id="GO:0006334">
    <property type="term" value="P:nucleosome assembly"/>
    <property type="evidence" value="ECO:0007669"/>
    <property type="project" value="TreeGrafter"/>
</dbReference>
<dbReference type="eggNOG" id="KOG1009">
    <property type="taxonomic scope" value="Eukaryota"/>
</dbReference>
<dbReference type="InterPro" id="IPR045145">
    <property type="entry name" value="PTHR15271"/>
</dbReference>
<evidence type="ECO:0000256" key="4">
    <source>
        <dbReference type="ARBA" id="ARBA00022737"/>
    </source>
</evidence>
<dbReference type="HOGENOM" id="CLU_010127_0_0_1"/>
<dbReference type="InterPro" id="IPR001680">
    <property type="entry name" value="WD40_rpt"/>
</dbReference>
<dbReference type="Pfam" id="PF24105">
    <property type="entry name" value="Beta-prop_CAF1B_HIR1"/>
    <property type="match status" value="2"/>
</dbReference>
<keyword evidence="3 9" id="KW-0853">WD repeat</keyword>
<dbReference type="GO" id="GO:0006281">
    <property type="term" value="P:DNA repair"/>
    <property type="evidence" value="ECO:0007669"/>
    <property type="project" value="UniProtKB-KW"/>
</dbReference>